<evidence type="ECO:0000313" key="2">
    <source>
        <dbReference type="EMBL" id="QEG22543.1"/>
    </source>
</evidence>
<organism evidence="2 3">
    <name type="scientific">Mariniblastus fucicola</name>
    <dbReference type="NCBI Taxonomy" id="980251"/>
    <lineage>
        <taxon>Bacteria</taxon>
        <taxon>Pseudomonadati</taxon>
        <taxon>Planctomycetota</taxon>
        <taxon>Planctomycetia</taxon>
        <taxon>Pirellulales</taxon>
        <taxon>Pirellulaceae</taxon>
        <taxon>Mariniblastus</taxon>
    </lineage>
</organism>
<dbReference type="KEGG" id="mff:MFFC18_24240"/>
<gene>
    <name evidence="2" type="ORF">MFFC18_24240</name>
</gene>
<accession>A0A5B9PIV1</accession>
<reference evidence="2 3" key="1">
    <citation type="submission" date="2019-08" db="EMBL/GenBank/DDBJ databases">
        <title>Deep-cultivation of Planctomycetes and their phenomic and genomic characterization uncovers novel biology.</title>
        <authorList>
            <person name="Wiegand S."/>
            <person name="Jogler M."/>
            <person name="Boedeker C."/>
            <person name="Pinto D."/>
            <person name="Vollmers J."/>
            <person name="Rivas-Marin E."/>
            <person name="Kohn T."/>
            <person name="Peeters S.H."/>
            <person name="Heuer A."/>
            <person name="Rast P."/>
            <person name="Oberbeckmann S."/>
            <person name="Bunk B."/>
            <person name="Jeske O."/>
            <person name="Meyerdierks A."/>
            <person name="Storesund J.E."/>
            <person name="Kallscheuer N."/>
            <person name="Luecker S."/>
            <person name="Lage O.M."/>
            <person name="Pohl T."/>
            <person name="Merkel B.J."/>
            <person name="Hornburger P."/>
            <person name="Mueller R.-W."/>
            <person name="Bruemmer F."/>
            <person name="Labrenz M."/>
            <person name="Spormann A.M."/>
            <person name="Op den Camp H."/>
            <person name="Overmann J."/>
            <person name="Amann R."/>
            <person name="Jetten M.S.M."/>
            <person name="Mascher T."/>
            <person name="Medema M.H."/>
            <person name="Devos D.P."/>
            <person name="Kaster A.-K."/>
            <person name="Ovreas L."/>
            <person name="Rohde M."/>
            <person name="Galperin M.Y."/>
            <person name="Jogler C."/>
        </authorList>
    </citation>
    <scope>NUCLEOTIDE SEQUENCE [LARGE SCALE GENOMIC DNA]</scope>
    <source>
        <strain evidence="2 3">FC18</strain>
    </source>
</reference>
<evidence type="ECO:0000313" key="3">
    <source>
        <dbReference type="Proteomes" id="UP000322214"/>
    </source>
</evidence>
<keyword evidence="3" id="KW-1185">Reference proteome</keyword>
<protein>
    <submittedName>
        <fullName evidence="2">Uncharacterized protein</fullName>
    </submittedName>
</protein>
<dbReference type="RefSeq" id="WP_148618819.1">
    <property type="nucleotide sequence ID" value="NZ_CP042912.1"/>
</dbReference>
<evidence type="ECO:0000256" key="1">
    <source>
        <dbReference type="SAM" id="MobiDB-lite"/>
    </source>
</evidence>
<name>A0A5B9PIV1_9BACT</name>
<sequence length="66" mass="7576">MTDPQKIDSQKKQTEHDEQMEDADDMLRWEEDGGQNVGSDYEWLPTTDEEEDEQDDPKPPADAPPA</sequence>
<dbReference type="AlphaFoldDB" id="A0A5B9PIV1"/>
<feature type="compositionally biased region" description="Basic and acidic residues" evidence="1">
    <location>
        <begin position="1"/>
        <end position="17"/>
    </location>
</feature>
<dbReference type="Proteomes" id="UP000322214">
    <property type="component" value="Chromosome"/>
</dbReference>
<proteinExistence type="predicted"/>
<feature type="region of interest" description="Disordered" evidence="1">
    <location>
        <begin position="1"/>
        <end position="66"/>
    </location>
</feature>
<dbReference type="EMBL" id="CP042912">
    <property type="protein sequence ID" value="QEG22543.1"/>
    <property type="molecule type" value="Genomic_DNA"/>
</dbReference>
<dbReference type="STRING" id="980251.GCA_001642875_04771"/>